<evidence type="ECO:0008006" key="3">
    <source>
        <dbReference type="Google" id="ProtNLM"/>
    </source>
</evidence>
<organism evidence="1 2">
    <name type="scientific">Penicillium cosmopolitanum</name>
    <dbReference type="NCBI Taxonomy" id="1131564"/>
    <lineage>
        <taxon>Eukaryota</taxon>
        <taxon>Fungi</taxon>
        <taxon>Dikarya</taxon>
        <taxon>Ascomycota</taxon>
        <taxon>Pezizomycotina</taxon>
        <taxon>Eurotiomycetes</taxon>
        <taxon>Eurotiomycetidae</taxon>
        <taxon>Eurotiales</taxon>
        <taxon>Aspergillaceae</taxon>
        <taxon>Penicillium</taxon>
    </lineage>
</organism>
<accession>A0A9W9WAG3</accession>
<dbReference type="GeneID" id="81363995"/>
<dbReference type="SUPFAM" id="SSF48366">
    <property type="entry name" value="Ras GEF"/>
    <property type="match status" value="1"/>
</dbReference>
<evidence type="ECO:0000313" key="2">
    <source>
        <dbReference type="Proteomes" id="UP001147747"/>
    </source>
</evidence>
<dbReference type="EMBL" id="JAPZBU010000003">
    <property type="protein sequence ID" value="KAJ5413741.1"/>
    <property type="molecule type" value="Genomic_DNA"/>
</dbReference>
<name>A0A9W9WAG3_9EURO</name>
<comment type="caution">
    <text evidence="1">The sequence shown here is derived from an EMBL/GenBank/DDBJ whole genome shotgun (WGS) entry which is preliminary data.</text>
</comment>
<gene>
    <name evidence="1" type="ORF">N7509_000368</name>
</gene>
<reference evidence="1" key="2">
    <citation type="journal article" date="2023" name="IMA Fungus">
        <title>Comparative genomic study of the Penicillium genus elucidates a diverse pangenome and 15 lateral gene transfer events.</title>
        <authorList>
            <person name="Petersen C."/>
            <person name="Sorensen T."/>
            <person name="Nielsen M.R."/>
            <person name="Sondergaard T.E."/>
            <person name="Sorensen J.L."/>
            <person name="Fitzpatrick D.A."/>
            <person name="Frisvad J.C."/>
            <person name="Nielsen K.L."/>
        </authorList>
    </citation>
    <scope>NUCLEOTIDE SEQUENCE</scope>
    <source>
        <strain evidence="1">IBT 29677</strain>
    </source>
</reference>
<reference evidence="1" key="1">
    <citation type="submission" date="2022-12" db="EMBL/GenBank/DDBJ databases">
        <authorList>
            <person name="Petersen C."/>
        </authorList>
    </citation>
    <scope>NUCLEOTIDE SEQUENCE</scope>
    <source>
        <strain evidence="1">IBT 29677</strain>
    </source>
</reference>
<evidence type="ECO:0000313" key="1">
    <source>
        <dbReference type="EMBL" id="KAJ5413741.1"/>
    </source>
</evidence>
<dbReference type="Proteomes" id="UP001147747">
    <property type="component" value="Unassembled WGS sequence"/>
</dbReference>
<dbReference type="InterPro" id="IPR023578">
    <property type="entry name" value="Ras_GEF_dom_sf"/>
</dbReference>
<keyword evidence="2" id="KW-1185">Reference proteome</keyword>
<proteinExistence type="predicted"/>
<sequence>MSQTLPGRSASPDLTQSYQSLFQIGNEFPNPVVPYYPWWEDEATTVLWAFKDLEIRRVIRYGLFRDENLPRSSLLCRNINAIDAIFTALTGPREHQLLDCLSHMQRVEEILRRSGPPSFQPVPWSWIPQAPVDALDPQSISQAIEAESHFQLSRVAFEDIVRASLGYTATSVEWFLMQHTALYMHLLDFLRMFPSGISTYLEVEKVQFAGTDSKIHLLIWPQHLRGKSPFAHRAIAQCLYALQANFAPDLSEKPMRSFEFVAGPIQRFFQDRPASLTDMLKICNLFAVRFRRQYINTSKVPWDRKLDVSYAFFEDCLGSSSPPDLARTLTALDKSNFAHLTRSSIIAHDRITKGLLAKWEDLAMSVWECCSAIPDLTPYLRECAQGNTTLQNLLQRRNYHSSTAILHGLHKHSISTTQLRDLKSTAGEMVVLVPLVPPDMIFLYDATQNYAAYLQYYGDYPGIPFLLPHLREAQQKGELALQPVLNFLRA</sequence>
<dbReference type="AlphaFoldDB" id="A0A9W9WAG3"/>
<protein>
    <recommendedName>
        <fullName evidence="3">Ras-GEF domain-containing protein</fullName>
    </recommendedName>
</protein>
<dbReference type="OrthoDB" id="4312812at2759"/>
<dbReference type="RefSeq" id="XP_056493597.1">
    <property type="nucleotide sequence ID" value="XM_056625015.1"/>
</dbReference>